<dbReference type="EMBL" id="JAVRJZ010000016">
    <property type="protein sequence ID" value="KAK2711156.1"/>
    <property type="molecule type" value="Genomic_DNA"/>
</dbReference>
<dbReference type="Proteomes" id="UP001187531">
    <property type="component" value="Unassembled WGS sequence"/>
</dbReference>
<sequence>MKNNASITQSRSQPGTVSEHQAYYCEGLLLSERSSSQNANIIPNETIALCVKDNESFESLGSGIISDVSRAMVEKVNENSTHMEGKAAIATVQKTIEVIGDLELPKYNFSKGKATVQAVFSTIYCVSQLQLLQKEGYFSVENIPNTPVTSEIVESQSFNNYYFIVGRDNSRA</sequence>
<comment type="caution">
    <text evidence="1">The sequence shown here is derived from an EMBL/GenBank/DDBJ whole genome shotgun (WGS) entry which is preliminary data.</text>
</comment>
<dbReference type="AlphaFoldDB" id="A0AA88HNZ1"/>
<protein>
    <submittedName>
        <fullName evidence="1">Uncharacterized protein</fullName>
    </submittedName>
</protein>
<organism evidence="1 2">
    <name type="scientific">Artemia franciscana</name>
    <name type="common">Brine shrimp</name>
    <name type="synonym">Artemia sanfranciscana</name>
    <dbReference type="NCBI Taxonomy" id="6661"/>
    <lineage>
        <taxon>Eukaryota</taxon>
        <taxon>Metazoa</taxon>
        <taxon>Ecdysozoa</taxon>
        <taxon>Arthropoda</taxon>
        <taxon>Crustacea</taxon>
        <taxon>Branchiopoda</taxon>
        <taxon>Anostraca</taxon>
        <taxon>Artemiidae</taxon>
        <taxon>Artemia</taxon>
    </lineage>
</organism>
<evidence type="ECO:0000313" key="2">
    <source>
        <dbReference type="Proteomes" id="UP001187531"/>
    </source>
</evidence>
<gene>
    <name evidence="1" type="ORF">QYM36_012361</name>
</gene>
<reference evidence="1" key="1">
    <citation type="submission" date="2023-07" db="EMBL/GenBank/DDBJ databases">
        <title>Chromosome-level genome assembly of Artemia franciscana.</title>
        <authorList>
            <person name="Jo E."/>
        </authorList>
    </citation>
    <scope>NUCLEOTIDE SEQUENCE</scope>
    <source>
        <tissue evidence="1">Whole body</tissue>
    </source>
</reference>
<accession>A0AA88HNZ1</accession>
<evidence type="ECO:0000313" key="1">
    <source>
        <dbReference type="EMBL" id="KAK2711156.1"/>
    </source>
</evidence>
<proteinExistence type="predicted"/>
<name>A0AA88HNZ1_ARTSF</name>
<keyword evidence="2" id="KW-1185">Reference proteome</keyword>